<proteinExistence type="predicted"/>
<dbReference type="SUPFAM" id="SSF46894">
    <property type="entry name" value="C-terminal effector domain of the bipartite response regulators"/>
    <property type="match status" value="1"/>
</dbReference>
<keyword evidence="6" id="KW-0804">Transcription</keyword>
<accession>A0AAC9Y054</accession>
<dbReference type="GO" id="GO:0006355">
    <property type="term" value="P:regulation of DNA-templated transcription"/>
    <property type="evidence" value="ECO:0007669"/>
    <property type="project" value="InterPro"/>
</dbReference>
<dbReference type="PANTHER" id="PTHR48111:SF49">
    <property type="entry name" value="HEME RESPONSE REGULATOR HSSR"/>
    <property type="match status" value="1"/>
</dbReference>
<dbReference type="EMBL" id="CP022474">
    <property type="protein sequence ID" value="ASN60014.1"/>
    <property type="molecule type" value="Genomic_DNA"/>
</dbReference>
<dbReference type="GO" id="GO:0000156">
    <property type="term" value="F:phosphorelay response regulator activity"/>
    <property type="evidence" value="ECO:0007669"/>
    <property type="project" value="TreeGrafter"/>
</dbReference>
<keyword evidence="5" id="KW-0010">Activator</keyword>
<evidence type="ECO:0000256" key="1">
    <source>
        <dbReference type="ARBA" id="ARBA00004496"/>
    </source>
</evidence>
<organism evidence="9 10">
    <name type="scientific">Latilactobacillus curvatus</name>
    <name type="common">Lactobacillus curvatus</name>
    <dbReference type="NCBI Taxonomy" id="28038"/>
    <lineage>
        <taxon>Bacteria</taxon>
        <taxon>Bacillati</taxon>
        <taxon>Bacillota</taxon>
        <taxon>Bacilli</taxon>
        <taxon>Lactobacillales</taxon>
        <taxon>Lactobacillaceae</taxon>
        <taxon>Latilactobacillus</taxon>
    </lineage>
</organism>
<evidence type="ECO:0000256" key="6">
    <source>
        <dbReference type="ARBA" id="ARBA00023163"/>
    </source>
</evidence>
<dbReference type="PANTHER" id="PTHR48111">
    <property type="entry name" value="REGULATOR OF RPOS"/>
    <property type="match status" value="1"/>
</dbReference>
<dbReference type="Gene3D" id="1.10.10.10">
    <property type="entry name" value="Winged helix-like DNA-binding domain superfamily/Winged helix DNA-binding domain"/>
    <property type="match status" value="1"/>
</dbReference>
<feature type="DNA-binding region" description="OmpR/PhoB-type" evidence="7">
    <location>
        <begin position="18"/>
        <end position="119"/>
    </location>
</feature>
<dbReference type="CDD" id="cd00383">
    <property type="entry name" value="trans_reg_C"/>
    <property type="match status" value="1"/>
</dbReference>
<dbReference type="InterPro" id="IPR039420">
    <property type="entry name" value="WalR-like"/>
</dbReference>
<dbReference type="Pfam" id="PF00486">
    <property type="entry name" value="Trans_reg_C"/>
    <property type="match status" value="1"/>
</dbReference>
<dbReference type="Proteomes" id="UP000199749">
    <property type="component" value="Chromosome"/>
</dbReference>
<dbReference type="AlphaFoldDB" id="A0AAC9Y054"/>
<evidence type="ECO:0000256" key="3">
    <source>
        <dbReference type="ARBA" id="ARBA00023015"/>
    </source>
</evidence>
<name>A0AAC9Y054_LATCU</name>
<evidence type="ECO:0000313" key="10">
    <source>
        <dbReference type="Proteomes" id="UP000199749"/>
    </source>
</evidence>
<evidence type="ECO:0000256" key="7">
    <source>
        <dbReference type="PROSITE-ProRule" id="PRU01091"/>
    </source>
</evidence>
<evidence type="ECO:0000259" key="8">
    <source>
        <dbReference type="PROSITE" id="PS51755"/>
    </source>
</evidence>
<dbReference type="InterPro" id="IPR036388">
    <property type="entry name" value="WH-like_DNA-bd_sf"/>
</dbReference>
<dbReference type="GO" id="GO:0032993">
    <property type="term" value="C:protein-DNA complex"/>
    <property type="evidence" value="ECO:0007669"/>
    <property type="project" value="TreeGrafter"/>
</dbReference>
<comment type="subcellular location">
    <subcellularLocation>
        <location evidence="1">Cytoplasm</location>
    </subcellularLocation>
</comment>
<dbReference type="SMART" id="SM00862">
    <property type="entry name" value="Trans_reg_C"/>
    <property type="match status" value="1"/>
</dbReference>
<evidence type="ECO:0000256" key="4">
    <source>
        <dbReference type="ARBA" id="ARBA00023125"/>
    </source>
</evidence>
<reference evidence="9 10" key="1">
    <citation type="submission" date="2017-07" db="EMBL/GenBank/DDBJ databases">
        <title>Lactobacillus curvatus MRS6 whole genome.</title>
        <authorList>
            <person name="Jans C."/>
            <person name="Lagler S."/>
            <person name="Lacroix C."/>
            <person name="Meile L."/>
            <person name="Stevens M.J.A."/>
        </authorList>
    </citation>
    <scope>NUCLEOTIDE SEQUENCE [LARGE SCALE GENOMIC DNA]</scope>
    <source>
        <strain evidence="9 10">MRS6</strain>
    </source>
</reference>
<dbReference type="PROSITE" id="PS51755">
    <property type="entry name" value="OMPR_PHOB"/>
    <property type="match status" value="1"/>
</dbReference>
<evidence type="ECO:0000313" key="9">
    <source>
        <dbReference type="EMBL" id="ASN60014.1"/>
    </source>
</evidence>
<dbReference type="InterPro" id="IPR016032">
    <property type="entry name" value="Sig_transdc_resp-reg_C-effctor"/>
</dbReference>
<keyword evidence="4 7" id="KW-0238">DNA-binding</keyword>
<dbReference type="GO" id="GO:0000976">
    <property type="term" value="F:transcription cis-regulatory region binding"/>
    <property type="evidence" value="ECO:0007669"/>
    <property type="project" value="TreeGrafter"/>
</dbReference>
<keyword evidence="3" id="KW-0805">Transcription regulation</keyword>
<protein>
    <recommendedName>
        <fullName evidence="8">OmpR/PhoB-type domain-containing protein</fullName>
    </recommendedName>
</protein>
<feature type="domain" description="OmpR/PhoB-type" evidence="8">
    <location>
        <begin position="18"/>
        <end position="119"/>
    </location>
</feature>
<dbReference type="InterPro" id="IPR001867">
    <property type="entry name" value="OmpR/PhoB-type_DNA-bd"/>
</dbReference>
<gene>
    <name evidence="9" type="ORF">CG419_04925</name>
</gene>
<evidence type="ECO:0000256" key="2">
    <source>
        <dbReference type="ARBA" id="ARBA00022490"/>
    </source>
</evidence>
<sequence length="123" mass="14151">MTTKNNCENYNFENSRKSQQICAGFSCLSKGCFRHEANELIVSGVVIDLPKKERDVLSFLIKHRNQVVTRDQLIHNIWGIEFNGDERTVDVHIKRLRDKLQTSDLSIVSVRGVGYKLEVNTDE</sequence>
<dbReference type="GO" id="GO:0005829">
    <property type="term" value="C:cytosol"/>
    <property type="evidence" value="ECO:0007669"/>
    <property type="project" value="TreeGrafter"/>
</dbReference>
<evidence type="ECO:0000256" key="5">
    <source>
        <dbReference type="ARBA" id="ARBA00023159"/>
    </source>
</evidence>
<keyword evidence="2" id="KW-0963">Cytoplasm</keyword>